<name>A0A150WR13_BDEBC</name>
<dbReference type="InterPro" id="IPR052509">
    <property type="entry name" value="Metal_resp_DNA-bind_regulator"/>
</dbReference>
<organism evidence="2 3">
    <name type="scientific">Bdellovibrio bacteriovorus</name>
    <dbReference type="NCBI Taxonomy" id="959"/>
    <lineage>
        <taxon>Bacteria</taxon>
        <taxon>Pseudomonadati</taxon>
        <taxon>Bdellovibrionota</taxon>
        <taxon>Bdellovibrionia</taxon>
        <taxon>Bdellovibrionales</taxon>
        <taxon>Pseudobdellovibrionaceae</taxon>
        <taxon>Bdellovibrio</taxon>
    </lineage>
</organism>
<dbReference type="Proteomes" id="UP000075320">
    <property type="component" value="Unassembled WGS sequence"/>
</dbReference>
<dbReference type="RefSeq" id="WP_061834394.1">
    <property type="nucleotide sequence ID" value="NZ_LUKE01000001.1"/>
</dbReference>
<feature type="domain" description="Transcription regulator PadR N-terminal" evidence="1">
    <location>
        <begin position="18"/>
        <end position="90"/>
    </location>
</feature>
<dbReference type="EMBL" id="LUKE01000001">
    <property type="protein sequence ID" value="KYG66816.1"/>
    <property type="molecule type" value="Genomic_DNA"/>
</dbReference>
<sequence length="119" mass="13441">MEEQIYLGDLEKYILTSIMRRANDAYGVEIRAGINKASGKEYSVATIYKTLDRLEAKGFVTSRKGEATEERGGRAKMYFQVTGLGEKALSQSYRALERIGFLDLVPSLKKIIIRWIEVG</sequence>
<dbReference type="InterPro" id="IPR036390">
    <property type="entry name" value="WH_DNA-bd_sf"/>
</dbReference>
<dbReference type="Pfam" id="PF03551">
    <property type="entry name" value="PadR"/>
    <property type="match status" value="1"/>
</dbReference>
<dbReference type="SUPFAM" id="SSF46785">
    <property type="entry name" value="Winged helix' DNA-binding domain"/>
    <property type="match status" value="1"/>
</dbReference>
<dbReference type="PANTHER" id="PTHR33169">
    <property type="entry name" value="PADR-FAMILY TRANSCRIPTIONAL REGULATOR"/>
    <property type="match status" value="1"/>
</dbReference>
<evidence type="ECO:0000313" key="3">
    <source>
        <dbReference type="Proteomes" id="UP000075320"/>
    </source>
</evidence>
<keyword evidence="3" id="KW-1185">Reference proteome</keyword>
<dbReference type="InterPro" id="IPR005149">
    <property type="entry name" value="Tscrpt_reg_PadR_N"/>
</dbReference>
<accession>A0A150WR13</accession>
<evidence type="ECO:0000313" key="2">
    <source>
        <dbReference type="EMBL" id="KYG66816.1"/>
    </source>
</evidence>
<protein>
    <recommendedName>
        <fullName evidence="1">Transcription regulator PadR N-terminal domain-containing protein</fullName>
    </recommendedName>
</protein>
<dbReference type="PANTHER" id="PTHR33169:SF14">
    <property type="entry name" value="TRANSCRIPTIONAL REGULATOR RV3488"/>
    <property type="match status" value="1"/>
</dbReference>
<comment type="caution">
    <text evidence="2">The sequence shown here is derived from an EMBL/GenBank/DDBJ whole genome shotgun (WGS) entry which is preliminary data.</text>
</comment>
<gene>
    <name evidence="2" type="ORF">AZI86_07195</name>
</gene>
<dbReference type="OrthoDB" id="120743at2"/>
<dbReference type="Gene3D" id="1.10.10.10">
    <property type="entry name" value="Winged helix-like DNA-binding domain superfamily/Winged helix DNA-binding domain"/>
    <property type="match status" value="1"/>
</dbReference>
<dbReference type="AlphaFoldDB" id="A0A150WR13"/>
<dbReference type="InterPro" id="IPR036388">
    <property type="entry name" value="WH-like_DNA-bd_sf"/>
</dbReference>
<proteinExistence type="predicted"/>
<evidence type="ECO:0000259" key="1">
    <source>
        <dbReference type="Pfam" id="PF03551"/>
    </source>
</evidence>
<reference evidence="2 3" key="1">
    <citation type="submission" date="2016-03" db="EMBL/GenBank/DDBJ databases">
        <authorList>
            <person name="Ploux O."/>
        </authorList>
    </citation>
    <scope>NUCLEOTIDE SEQUENCE [LARGE SCALE GENOMIC DNA]</scope>
    <source>
        <strain evidence="2 3">R0</strain>
    </source>
</reference>